<feature type="transmembrane region" description="Helical" evidence="2">
    <location>
        <begin position="358"/>
        <end position="381"/>
    </location>
</feature>
<organism evidence="3 4">
    <name type="scientific">Corynebacterium propinquum</name>
    <dbReference type="NCBI Taxonomy" id="43769"/>
    <lineage>
        <taxon>Bacteria</taxon>
        <taxon>Bacillati</taxon>
        <taxon>Actinomycetota</taxon>
        <taxon>Actinomycetes</taxon>
        <taxon>Mycobacteriales</taxon>
        <taxon>Corynebacteriaceae</taxon>
        <taxon>Corynebacterium</taxon>
    </lineage>
</organism>
<feature type="region of interest" description="Disordered" evidence="1">
    <location>
        <begin position="297"/>
        <end position="324"/>
    </location>
</feature>
<keyword evidence="2" id="KW-0812">Transmembrane</keyword>
<feature type="transmembrane region" description="Helical" evidence="2">
    <location>
        <begin position="419"/>
        <end position="439"/>
    </location>
</feature>
<accession>A0AAP4FAC2</accession>
<dbReference type="RefSeq" id="WP_284589895.1">
    <property type="nucleotide sequence ID" value="NZ_JASNVP010000007.1"/>
</dbReference>
<reference evidence="3" key="1">
    <citation type="submission" date="2023-05" db="EMBL/GenBank/DDBJ databases">
        <title>Metabolic capabilities are highly conserved among human nasal-associated Corynebacterium species in pangenomic analyses.</title>
        <authorList>
            <person name="Tran T.H."/>
            <person name="Roberts A.Q."/>
            <person name="Escapa I.F."/>
            <person name="Gao W."/>
            <person name="Conlan S."/>
            <person name="Kong H."/>
            <person name="Segre J.A."/>
            <person name="Kelly M.S."/>
            <person name="Lemon K.P."/>
        </authorList>
    </citation>
    <scope>NUCLEOTIDE SEQUENCE</scope>
    <source>
        <strain evidence="3">KPL2654</strain>
    </source>
</reference>
<keyword evidence="2" id="KW-0472">Membrane</keyword>
<comment type="caution">
    <text evidence="3">The sequence shown here is derived from an EMBL/GenBank/DDBJ whole genome shotgun (WGS) entry which is preliminary data.</text>
</comment>
<dbReference type="EMBL" id="JASNVP010000007">
    <property type="protein sequence ID" value="MDK4326513.1"/>
    <property type="molecule type" value="Genomic_DNA"/>
</dbReference>
<keyword evidence="2" id="KW-1133">Transmembrane helix</keyword>
<feature type="transmembrane region" description="Helical" evidence="2">
    <location>
        <begin position="40"/>
        <end position="62"/>
    </location>
</feature>
<name>A0AAP4FAC2_9CORY</name>
<feature type="transmembrane region" description="Helical" evidence="2">
    <location>
        <begin position="387"/>
        <end position="412"/>
    </location>
</feature>
<feature type="transmembrane region" description="Helical" evidence="2">
    <location>
        <begin position="329"/>
        <end position="351"/>
    </location>
</feature>
<evidence type="ECO:0000256" key="2">
    <source>
        <dbReference type="SAM" id="Phobius"/>
    </source>
</evidence>
<evidence type="ECO:0000256" key="1">
    <source>
        <dbReference type="SAM" id="MobiDB-lite"/>
    </source>
</evidence>
<evidence type="ECO:0000313" key="4">
    <source>
        <dbReference type="Proteomes" id="UP001226160"/>
    </source>
</evidence>
<dbReference type="AlphaFoldDB" id="A0AAP4FAC2"/>
<protein>
    <recommendedName>
        <fullName evidence="5">X-X-X-Leu-X-X-Gly heptad repeat-containing protein</fullName>
    </recommendedName>
</protein>
<feature type="transmembrane region" description="Helical" evidence="2">
    <location>
        <begin position="477"/>
        <end position="500"/>
    </location>
</feature>
<sequence length="506" mass="51116">MNDSSSTAHNQFPSAHAAAAAACNSRFGEPPARGSRMRGLVALLAVVLPLAVGAVIAAIASLGPADSWSSAEEPTGAPAVENPGVDTSKLVDARRAAGQASSQAGILQNAIDELIGELEGVGGDTQELAGAVGEAADGADRLRQGLVELQAGTGQLGNGASELANGVGQAVDQVVGFGAVQGQLVEAADRAITELRGVDAPEAKQAISDLESLRRQVENFNFQTEVADDLLAMKKGSRDLANQLNVPGYGFHDGVYELTNGSKNLSAGLQELRARVDEATAGLGEFDSGAERLETMAQSNKQKSDAVSRAIPAGPRGEEGAEEQAAHGVLPPVVAMLVAALVMLAGVVMAVMSQFFAAAWAVQLGGGVLAAASGAVLVGLLGDGLSVATVAIAAGVSALSAWVAAGFTWALMRIAGMRVGIVIAAVAGIAQVGVVGWVWQAAASAEISQAWSALAGLLPLHWSTTALSTISNDGDSLGLWIALVALAVSAMVGVVAAPLLNRRHMN</sequence>
<gene>
    <name evidence="3" type="ORF">QPX54_08360</name>
</gene>
<evidence type="ECO:0000313" key="3">
    <source>
        <dbReference type="EMBL" id="MDK4326513.1"/>
    </source>
</evidence>
<dbReference type="Proteomes" id="UP001226160">
    <property type="component" value="Unassembled WGS sequence"/>
</dbReference>
<proteinExistence type="predicted"/>
<evidence type="ECO:0008006" key="5">
    <source>
        <dbReference type="Google" id="ProtNLM"/>
    </source>
</evidence>